<gene>
    <name evidence="8" type="ORF">ACFO0G_16415</name>
</gene>
<dbReference type="InterPro" id="IPR029035">
    <property type="entry name" value="DHS-like_NAD/FAD-binding_dom"/>
</dbReference>
<evidence type="ECO:0000313" key="8">
    <source>
        <dbReference type="EMBL" id="MFC4397684.1"/>
    </source>
</evidence>
<accession>A0ABV8WNP8</accession>
<evidence type="ECO:0000256" key="1">
    <source>
        <dbReference type="ARBA" id="ARBA00007812"/>
    </source>
</evidence>
<dbReference type="RefSeq" id="WP_376978923.1">
    <property type="nucleotide sequence ID" value="NZ_JBHSDQ010000007.1"/>
</dbReference>
<name>A0ABV8WNP8_9MICC</name>
<protein>
    <submittedName>
        <fullName evidence="8">Thiamine pyrophosphate-dependent enzyme</fullName>
    </submittedName>
</protein>
<sequence>MPSNPNDEVDFRHTVDVLDGGRAPSSRTGLPIGDKGIPRTLAPRLRPHPTDRVQPQLKSAGHVIVDSLAAHGVERTYVVPGESFLDVLDGLHDSDIETIVCRHEGGAAYMAEADGKMQQRPGVAMVTRGPGAANAHVGLHTAWQDSTPMLLFVGLIPFAHRDREAFQEFDIKSWFDTGAKRVMVLDHPERASEIVAEAMFAAMSGRPGPVVVGLPEDILRQQISPALHPVIPVAAGGMSGSDSAALKAALAGSSKPLFVTGGNDWTQEAADQLTAWLERHHIPAAAEWRTQGTVSFDSPSYVGPIGYGRPRPTYDLLEETDLLIFVGTVPGDVITDGFVCRQDWDKKNFLVTVDPSLRGRSGPVSCQILAKPEAFVRNLEEIRLPVKEEWKAWTARMRAEQEKFAALPPAAPAPGKARMDTLMANLVPRLPEDAVVTFGAGEHTNWAHRYFPTRRYASMLSARNGSMGYSVPSAIAASLADPGRRVVTIAGDGEFLMNGQELATAAQYGATPLVVVMDNREYGTIRTHQERHYPQRVSGTQLKNPNFALLARAFGGFGITVTADWEVPAALNAAMAAIDRDGVFALIHLIVEQRVKAY</sequence>
<comment type="caution">
    <text evidence="8">The sequence shown here is derived from an EMBL/GenBank/DDBJ whole genome shotgun (WGS) entry which is preliminary data.</text>
</comment>
<feature type="domain" description="Thiamine pyrophosphate enzyme central" evidence="5">
    <location>
        <begin position="246"/>
        <end position="379"/>
    </location>
</feature>
<keyword evidence="9" id="KW-1185">Reference proteome</keyword>
<evidence type="ECO:0000256" key="2">
    <source>
        <dbReference type="ARBA" id="ARBA00023052"/>
    </source>
</evidence>
<dbReference type="InterPro" id="IPR045229">
    <property type="entry name" value="TPP_enz"/>
</dbReference>
<dbReference type="Proteomes" id="UP001595778">
    <property type="component" value="Unassembled WGS sequence"/>
</dbReference>
<dbReference type="InterPro" id="IPR029061">
    <property type="entry name" value="THDP-binding"/>
</dbReference>
<evidence type="ECO:0000259" key="7">
    <source>
        <dbReference type="Pfam" id="PF02776"/>
    </source>
</evidence>
<dbReference type="SUPFAM" id="SSF52467">
    <property type="entry name" value="DHS-like NAD/FAD-binding domain"/>
    <property type="match status" value="1"/>
</dbReference>
<dbReference type="InterPro" id="IPR011766">
    <property type="entry name" value="TPP_enzyme_TPP-bd"/>
</dbReference>
<dbReference type="CDD" id="cd00568">
    <property type="entry name" value="TPP_enzymes"/>
    <property type="match status" value="1"/>
</dbReference>
<dbReference type="CDD" id="cd07035">
    <property type="entry name" value="TPP_PYR_POX_like"/>
    <property type="match status" value="1"/>
</dbReference>
<proteinExistence type="inferred from homology"/>
<keyword evidence="2 3" id="KW-0786">Thiamine pyrophosphate</keyword>
<evidence type="ECO:0000259" key="6">
    <source>
        <dbReference type="Pfam" id="PF02775"/>
    </source>
</evidence>
<dbReference type="PANTHER" id="PTHR18968">
    <property type="entry name" value="THIAMINE PYROPHOSPHATE ENZYMES"/>
    <property type="match status" value="1"/>
</dbReference>
<dbReference type="InterPro" id="IPR012000">
    <property type="entry name" value="Thiamin_PyroP_enz_cen_dom"/>
</dbReference>
<dbReference type="InterPro" id="IPR012001">
    <property type="entry name" value="Thiamin_PyroP_enz_TPP-bd_dom"/>
</dbReference>
<feature type="domain" description="Thiamine pyrophosphate enzyme N-terminal TPP-binding" evidence="7">
    <location>
        <begin position="60"/>
        <end position="173"/>
    </location>
</feature>
<comment type="similarity">
    <text evidence="1 3">Belongs to the TPP enzyme family.</text>
</comment>
<feature type="region of interest" description="Disordered" evidence="4">
    <location>
        <begin position="18"/>
        <end position="53"/>
    </location>
</feature>
<dbReference type="NCBIfam" id="NF006052">
    <property type="entry name" value="PRK08199.1"/>
    <property type="match status" value="1"/>
</dbReference>
<evidence type="ECO:0000256" key="3">
    <source>
        <dbReference type="RuleBase" id="RU362132"/>
    </source>
</evidence>
<evidence type="ECO:0000256" key="4">
    <source>
        <dbReference type="SAM" id="MobiDB-lite"/>
    </source>
</evidence>
<dbReference type="Gene3D" id="3.40.50.970">
    <property type="match status" value="2"/>
</dbReference>
<dbReference type="Gene3D" id="3.40.50.1220">
    <property type="entry name" value="TPP-binding domain"/>
    <property type="match status" value="1"/>
</dbReference>
<dbReference type="PANTHER" id="PTHR18968:SF120">
    <property type="entry name" value="ACETOLACTATE SYNTHASE LARGE SUBUNIT"/>
    <property type="match status" value="1"/>
</dbReference>
<feature type="domain" description="Thiamine pyrophosphate enzyme TPP-binding" evidence="6">
    <location>
        <begin position="439"/>
        <end position="587"/>
    </location>
</feature>
<evidence type="ECO:0000313" key="9">
    <source>
        <dbReference type="Proteomes" id="UP001595778"/>
    </source>
</evidence>
<dbReference type="SUPFAM" id="SSF52518">
    <property type="entry name" value="Thiamin diphosphate-binding fold (THDP-binding)"/>
    <property type="match status" value="2"/>
</dbReference>
<organism evidence="8 9">
    <name type="scientific">Arthrobacter sedimenti</name>
    <dbReference type="NCBI Taxonomy" id="2694931"/>
    <lineage>
        <taxon>Bacteria</taxon>
        <taxon>Bacillati</taxon>
        <taxon>Actinomycetota</taxon>
        <taxon>Actinomycetes</taxon>
        <taxon>Micrococcales</taxon>
        <taxon>Micrococcaceae</taxon>
        <taxon>Arthrobacter</taxon>
    </lineage>
</organism>
<evidence type="ECO:0000259" key="5">
    <source>
        <dbReference type="Pfam" id="PF00205"/>
    </source>
</evidence>
<dbReference type="EMBL" id="JBHSDQ010000007">
    <property type="protein sequence ID" value="MFC4397684.1"/>
    <property type="molecule type" value="Genomic_DNA"/>
</dbReference>
<dbReference type="Pfam" id="PF00205">
    <property type="entry name" value="TPP_enzyme_M"/>
    <property type="match status" value="1"/>
</dbReference>
<dbReference type="Pfam" id="PF02776">
    <property type="entry name" value="TPP_enzyme_N"/>
    <property type="match status" value="1"/>
</dbReference>
<reference evidence="9" key="1">
    <citation type="journal article" date="2019" name="Int. J. Syst. Evol. Microbiol.">
        <title>The Global Catalogue of Microorganisms (GCM) 10K type strain sequencing project: providing services to taxonomists for standard genome sequencing and annotation.</title>
        <authorList>
            <consortium name="The Broad Institute Genomics Platform"/>
            <consortium name="The Broad Institute Genome Sequencing Center for Infectious Disease"/>
            <person name="Wu L."/>
            <person name="Ma J."/>
        </authorList>
    </citation>
    <scope>NUCLEOTIDE SEQUENCE [LARGE SCALE GENOMIC DNA]</scope>
    <source>
        <strain evidence="9">PJ61</strain>
    </source>
</reference>
<dbReference type="Pfam" id="PF02775">
    <property type="entry name" value="TPP_enzyme_C"/>
    <property type="match status" value="1"/>
</dbReference>